<evidence type="ECO:0000313" key="2">
    <source>
        <dbReference type="Proteomes" id="UP000219559"/>
    </source>
</evidence>
<dbReference type="PROSITE" id="PS51257">
    <property type="entry name" value="PROKAR_LIPOPROTEIN"/>
    <property type="match status" value="1"/>
</dbReference>
<dbReference type="AlphaFoldDB" id="A0A2A4GFQ5"/>
<keyword evidence="2" id="KW-1185">Reference proteome</keyword>
<gene>
    <name evidence="1" type="ORF">B7P33_04550</name>
</gene>
<protein>
    <submittedName>
        <fullName evidence="1">DUF4837 domain-containing protein</fullName>
    </submittedName>
</protein>
<reference evidence="1 2" key="1">
    <citation type="submission" date="2017-04" db="EMBL/GenBank/DDBJ databases">
        <title>A new member of the family Flavobacteriaceae isolated from ascidians.</title>
        <authorList>
            <person name="Chen L."/>
        </authorList>
    </citation>
    <scope>NUCLEOTIDE SEQUENCE [LARGE SCALE GENOMIC DNA]</scope>
    <source>
        <strain evidence="1 2">HQA918</strain>
    </source>
</reference>
<comment type="caution">
    <text evidence="1">The sequence shown here is derived from an EMBL/GenBank/DDBJ whole genome shotgun (WGS) entry which is preliminary data.</text>
</comment>
<proteinExistence type="predicted"/>
<accession>A0A2A4GFQ5</accession>
<dbReference type="Pfam" id="PF16125">
    <property type="entry name" value="DUF4837"/>
    <property type="match status" value="1"/>
</dbReference>
<dbReference type="EMBL" id="NBWU01000001">
    <property type="protein sequence ID" value="PCE66572.1"/>
    <property type="molecule type" value="Genomic_DNA"/>
</dbReference>
<evidence type="ECO:0000313" key="1">
    <source>
        <dbReference type="EMBL" id="PCE66572.1"/>
    </source>
</evidence>
<dbReference type="OrthoDB" id="1115230at2"/>
<organism evidence="1 2">
    <name type="scientific">Sediminicola luteus</name>
    <dbReference type="NCBI Taxonomy" id="319238"/>
    <lineage>
        <taxon>Bacteria</taxon>
        <taxon>Pseudomonadati</taxon>
        <taxon>Bacteroidota</taxon>
        <taxon>Flavobacteriia</taxon>
        <taxon>Flavobacteriales</taxon>
        <taxon>Flavobacteriaceae</taxon>
        <taxon>Sediminicola</taxon>
    </lineage>
</organism>
<sequence>MKKSVFWVLVGAISLSACKEAPKREYKPESIGAINSVSVIMDTDLWEGRVGDKIREHFAAPMEGLPWDEAKFTLTQMPEQVFSGATKNTRAVLFVKKDSIERAHIKTDLYAAPQKIGVIKSTTADGLIAHIDSVAPRLVKAFKDQEILAAQNRFRKSLNKESALQKKFGISLNIPSAYRVGREADNFVWIDRQIRKGHMNIIAYTMPGESFGTDSTFVKDIIRMRDSIGELYIPGPDSPDKVTYMVTEKAFAPYVFPAELDGHKAAEVRGIWEVKNYPMAGPFITYIINDPENDRKVVLEGFTFAPSTEKRDYMFQLEAIMKSVRFLETPVKE</sequence>
<name>A0A2A4GFQ5_9FLAO</name>
<dbReference type="InterPro" id="IPR032286">
    <property type="entry name" value="DUF4837"/>
</dbReference>
<dbReference type="RefSeq" id="WP_097442093.1">
    <property type="nucleotide sequence ID" value="NZ_NBWU01000001.1"/>
</dbReference>
<dbReference type="Proteomes" id="UP000219559">
    <property type="component" value="Unassembled WGS sequence"/>
</dbReference>